<dbReference type="InterPro" id="IPR010985">
    <property type="entry name" value="Ribbon_hlx_hlx"/>
</dbReference>
<dbReference type="CDD" id="cd22231">
    <property type="entry name" value="RHH_NikR_HicB-like"/>
    <property type="match status" value="1"/>
</dbReference>
<proteinExistence type="inferred from homology"/>
<dbReference type="GO" id="GO:0006355">
    <property type="term" value="P:regulation of DNA-templated transcription"/>
    <property type="evidence" value="ECO:0007669"/>
    <property type="project" value="InterPro"/>
</dbReference>
<organism evidence="3 4">
    <name type="scientific">Metarhizobium album</name>
    <dbReference type="NCBI Taxonomy" id="2182425"/>
    <lineage>
        <taxon>Bacteria</taxon>
        <taxon>Pseudomonadati</taxon>
        <taxon>Pseudomonadota</taxon>
        <taxon>Alphaproteobacteria</taxon>
        <taxon>Hyphomicrobiales</taxon>
        <taxon>Rhizobiaceae</taxon>
        <taxon>Metarhizobium</taxon>
    </lineage>
</organism>
<comment type="caution">
    <text evidence="3">The sequence shown here is derived from an EMBL/GenBank/DDBJ whole genome shotgun (WGS) entry which is preliminary data.</text>
</comment>
<protein>
    <submittedName>
        <fullName evidence="3">Type II toxin-antitoxin system ParD family antitoxin</fullName>
    </submittedName>
</protein>
<dbReference type="OrthoDB" id="9811310at2"/>
<dbReference type="InterPro" id="IPR038296">
    <property type="entry name" value="ParD_sf"/>
</dbReference>
<comment type="similarity">
    <text evidence="1">Belongs to the ParD antitoxin family.</text>
</comment>
<dbReference type="Proteomes" id="UP000245252">
    <property type="component" value="Unassembled WGS sequence"/>
</dbReference>
<dbReference type="EMBL" id="QFBC01000007">
    <property type="protein sequence ID" value="PWE54995.1"/>
    <property type="molecule type" value="Genomic_DNA"/>
</dbReference>
<dbReference type="Gene3D" id="6.10.10.120">
    <property type="entry name" value="Antitoxin ParD1-like"/>
    <property type="match status" value="1"/>
</dbReference>
<keyword evidence="4" id="KW-1185">Reference proteome</keyword>
<evidence type="ECO:0000256" key="1">
    <source>
        <dbReference type="ARBA" id="ARBA00008580"/>
    </source>
</evidence>
<dbReference type="NCBIfam" id="TIGR02606">
    <property type="entry name" value="antidote_CC2985"/>
    <property type="match status" value="1"/>
</dbReference>
<dbReference type="PANTHER" id="PTHR36582">
    <property type="entry name" value="ANTITOXIN PARD"/>
    <property type="match status" value="1"/>
</dbReference>
<dbReference type="AlphaFoldDB" id="A0A2U2DNV7"/>
<sequence>MATMTVSLPDPMKEWIEAQIQKGEYASTSDYVRDLVRRDRARRGQELTLEELRQIVADSKASGIGTRSMDELFAEAERIASARGVVRE</sequence>
<reference evidence="3 4" key="1">
    <citation type="submission" date="2018-05" db="EMBL/GenBank/DDBJ databases">
        <title>The draft genome of strain NS-104.</title>
        <authorList>
            <person name="Hang P."/>
            <person name="Jiang J."/>
        </authorList>
    </citation>
    <scope>NUCLEOTIDE SEQUENCE [LARGE SCALE GENOMIC DNA]</scope>
    <source>
        <strain evidence="3 4">NS-104</strain>
    </source>
</reference>
<dbReference type="Pfam" id="PF03693">
    <property type="entry name" value="ParD_antitoxin"/>
    <property type="match status" value="1"/>
</dbReference>
<dbReference type="InterPro" id="IPR022789">
    <property type="entry name" value="ParD"/>
</dbReference>
<gene>
    <name evidence="3" type="ORF">DEM27_16185</name>
</gene>
<keyword evidence="2" id="KW-1277">Toxin-antitoxin system</keyword>
<evidence type="ECO:0000313" key="4">
    <source>
        <dbReference type="Proteomes" id="UP000245252"/>
    </source>
</evidence>
<evidence type="ECO:0000313" key="3">
    <source>
        <dbReference type="EMBL" id="PWE54995.1"/>
    </source>
</evidence>
<evidence type="ECO:0000256" key="2">
    <source>
        <dbReference type="ARBA" id="ARBA00022649"/>
    </source>
</evidence>
<accession>A0A2U2DNV7</accession>
<dbReference type="SUPFAM" id="SSF47598">
    <property type="entry name" value="Ribbon-helix-helix"/>
    <property type="match status" value="1"/>
</dbReference>
<dbReference type="PANTHER" id="PTHR36582:SF2">
    <property type="entry name" value="ANTITOXIN PARD"/>
    <property type="match status" value="1"/>
</dbReference>
<dbReference type="RefSeq" id="WP_109459293.1">
    <property type="nucleotide sequence ID" value="NZ_QFBC01000007.1"/>
</dbReference>
<name>A0A2U2DNV7_9HYPH</name>